<accession>A0A2J6SY08</accession>
<gene>
    <name evidence="1" type="ORF">K444DRAFT_75656</name>
</gene>
<name>A0A2J6SY08_9HELO</name>
<keyword evidence="2" id="KW-1185">Reference proteome</keyword>
<organism evidence="1 2">
    <name type="scientific">Hyaloscypha bicolor E</name>
    <dbReference type="NCBI Taxonomy" id="1095630"/>
    <lineage>
        <taxon>Eukaryota</taxon>
        <taxon>Fungi</taxon>
        <taxon>Dikarya</taxon>
        <taxon>Ascomycota</taxon>
        <taxon>Pezizomycotina</taxon>
        <taxon>Leotiomycetes</taxon>
        <taxon>Helotiales</taxon>
        <taxon>Hyaloscyphaceae</taxon>
        <taxon>Hyaloscypha</taxon>
        <taxon>Hyaloscypha bicolor</taxon>
    </lineage>
</organism>
<dbReference type="Proteomes" id="UP000235371">
    <property type="component" value="Unassembled WGS sequence"/>
</dbReference>
<protein>
    <submittedName>
        <fullName evidence="1">Uncharacterized protein</fullName>
    </submittedName>
</protein>
<evidence type="ECO:0000313" key="2">
    <source>
        <dbReference type="Proteomes" id="UP000235371"/>
    </source>
</evidence>
<sequence>MFDSKPPSLYFLTCGSGACARRSHRRSIPNEICSDLIMTCTVERESRLAASSATRPPRLSISHVAEPWGLALSTPNAYLHMTRR</sequence>
<dbReference type="PROSITE" id="PS51257">
    <property type="entry name" value="PROKAR_LIPOPROTEIN"/>
    <property type="match status" value="1"/>
</dbReference>
<dbReference type="GeneID" id="36596768"/>
<proteinExistence type="predicted"/>
<dbReference type="EMBL" id="KZ613854">
    <property type="protein sequence ID" value="PMD55649.1"/>
    <property type="molecule type" value="Genomic_DNA"/>
</dbReference>
<evidence type="ECO:0000313" key="1">
    <source>
        <dbReference type="EMBL" id="PMD55649.1"/>
    </source>
</evidence>
<dbReference type="RefSeq" id="XP_024732553.1">
    <property type="nucleotide sequence ID" value="XM_024888692.1"/>
</dbReference>
<dbReference type="AlphaFoldDB" id="A0A2J6SY08"/>
<reference evidence="1 2" key="1">
    <citation type="submission" date="2016-04" db="EMBL/GenBank/DDBJ databases">
        <title>A degradative enzymes factory behind the ericoid mycorrhizal symbiosis.</title>
        <authorList>
            <consortium name="DOE Joint Genome Institute"/>
            <person name="Martino E."/>
            <person name="Morin E."/>
            <person name="Grelet G."/>
            <person name="Kuo A."/>
            <person name="Kohler A."/>
            <person name="Daghino S."/>
            <person name="Barry K."/>
            <person name="Choi C."/>
            <person name="Cichocki N."/>
            <person name="Clum A."/>
            <person name="Copeland A."/>
            <person name="Hainaut M."/>
            <person name="Haridas S."/>
            <person name="Labutti K."/>
            <person name="Lindquist E."/>
            <person name="Lipzen A."/>
            <person name="Khouja H.-R."/>
            <person name="Murat C."/>
            <person name="Ohm R."/>
            <person name="Olson A."/>
            <person name="Spatafora J."/>
            <person name="Veneault-Fourrey C."/>
            <person name="Henrissat B."/>
            <person name="Grigoriev I."/>
            <person name="Martin F."/>
            <person name="Perotto S."/>
        </authorList>
    </citation>
    <scope>NUCLEOTIDE SEQUENCE [LARGE SCALE GENOMIC DNA]</scope>
    <source>
        <strain evidence="1 2">E</strain>
    </source>
</reference>
<dbReference type="InParanoid" id="A0A2J6SY08"/>